<evidence type="ECO:0000259" key="7">
    <source>
        <dbReference type="PROSITE" id="PS50011"/>
    </source>
</evidence>
<dbReference type="STRING" id="1848.SAMN05443637_10188"/>
<keyword evidence="5" id="KW-0067">ATP-binding</keyword>
<evidence type="ECO:0000256" key="4">
    <source>
        <dbReference type="ARBA" id="ARBA00022777"/>
    </source>
</evidence>
<evidence type="ECO:0000313" key="9">
    <source>
        <dbReference type="Proteomes" id="UP000184363"/>
    </source>
</evidence>
<dbReference type="GO" id="GO:0005524">
    <property type="term" value="F:ATP binding"/>
    <property type="evidence" value="ECO:0007669"/>
    <property type="project" value="UniProtKB-KW"/>
</dbReference>
<protein>
    <recommendedName>
        <fullName evidence="1">non-specific serine/threonine protein kinase</fullName>
        <ecNumber evidence="1">2.7.11.1</ecNumber>
    </recommendedName>
</protein>
<dbReference type="AlphaFoldDB" id="A0A1M6N8G4"/>
<dbReference type="PANTHER" id="PTHR43671">
    <property type="entry name" value="SERINE/THREONINE-PROTEIN KINASE NEK"/>
    <property type="match status" value="1"/>
</dbReference>
<sequence>MIGTPDFMSPEQVTDDPVTPASDVFSLGATLVFAATGRGPVRARPGRGDLYRIVQAAPDLDGVPAVLVEIVSACLVKDPAE</sequence>
<feature type="region of interest" description="Disordered" evidence="6">
    <location>
        <begin position="1"/>
        <end position="20"/>
    </location>
</feature>
<dbReference type="GO" id="GO:0004674">
    <property type="term" value="F:protein serine/threonine kinase activity"/>
    <property type="evidence" value="ECO:0007669"/>
    <property type="project" value="UniProtKB-EC"/>
</dbReference>
<evidence type="ECO:0000256" key="1">
    <source>
        <dbReference type="ARBA" id="ARBA00012513"/>
    </source>
</evidence>
<dbReference type="InterPro" id="IPR011009">
    <property type="entry name" value="Kinase-like_dom_sf"/>
</dbReference>
<evidence type="ECO:0000256" key="2">
    <source>
        <dbReference type="ARBA" id="ARBA00022679"/>
    </source>
</evidence>
<dbReference type="EC" id="2.7.11.1" evidence="1"/>
<keyword evidence="3" id="KW-0547">Nucleotide-binding</keyword>
<dbReference type="InterPro" id="IPR000719">
    <property type="entry name" value="Prot_kinase_dom"/>
</dbReference>
<gene>
    <name evidence="8" type="ORF">SAMN05443637_10188</name>
</gene>
<organism evidence="8 9">
    <name type="scientific">Pseudonocardia thermophila</name>
    <dbReference type="NCBI Taxonomy" id="1848"/>
    <lineage>
        <taxon>Bacteria</taxon>
        <taxon>Bacillati</taxon>
        <taxon>Actinomycetota</taxon>
        <taxon>Actinomycetes</taxon>
        <taxon>Pseudonocardiales</taxon>
        <taxon>Pseudonocardiaceae</taxon>
        <taxon>Pseudonocardia</taxon>
    </lineage>
</organism>
<dbReference type="PANTHER" id="PTHR43671:SF13">
    <property type="entry name" value="SERINE_THREONINE-PROTEIN KINASE NEK2"/>
    <property type="match status" value="1"/>
</dbReference>
<dbReference type="EMBL" id="FRAP01000001">
    <property type="protein sequence ID" value="SHJ91866.1"/>
    <property type="molecule type" value="Genomic_DNA"/>
</dbReference>
<dbReference type="SUPFAM" id="SSF56112">
    <property type="entry name" value="Protein kinase-like (PK-like)"/>
    <property type="match status" value="1"/>
</dbReference>
<dbReference type="Gene3D" id="1.10.510.10">
    <property type="entry name" value="Transferase(Phosphotransferase) domain 1"/>
    <property type="match status" value="1"/>
</dbReference>
<evidence type="ECO:0000256" key="3">
    <source>
        <dbReference type="ARBA" id="ARBA00022741"/>
    </source>
</evidence>
<dbReference type="PROSITE" id="PS50011">
    <property type="entry name" value="PROTEIN_KINASE_DOM"/>
    <property type="match status" value="1"/>
</dbReference>
<evidence type="ECO:0000256" key="5">
    <source>
        <dbReference type="ARBA" id="ARBA00022840"/>
    </source>
</evidence>
<evidence type="ECO:0000256" key="6">
    <source>
        <dbReference type="SAM" id="MobiDB-lite"/>
    </source>
</evidence>
<evidence type="ECO:0000313" key="8">
    <source>
        <dbReference type="EMBL" id="SHJ91866.1"/>
    </source>
</evidence>
<dbReference type="Proteomes" id="UP000184363">
    <property type="component" value="Unassembled WGS sequence"/>
</dbReference>
<keyword evidence="9" id="KW-1185">Reference proteome</keyword>
<name>A0A1M6N8G4_PSETH</name>
<feature type="domain" description="Protein kinase" evidence="7">
    <location>
        <begin position="1"/>
        <end position="81"/>
    </location>
</feature>
<reference evidence="8 9" key="1">
    <citation type="submission" date="2016-11" db="EMBL/GenBank/DDBJ databases">
        <authorList>
            <person name="Jaros S."/>
            <person name="Januszkiewicz K."/>
            <person name="Wedrychowicz H."/>
        </authorList>
    </citation>
    <scope>NUCLEOTIDE SEQUENCE [LARGE SCALE GENOMIC DNA]</scope>
    <source>
        <strain evidence="8 9">DSM 43832</strain>
    </source>
</reference>
<keyword evidence="2" id="KW-0808">Transferase</keyword>
<keyword evidence="4 8" id="KW-0418">Kinase</keyword>
<accession>A0A1M6N8G4</accession>
<dbReference type="InterPro" id="IPR050660">
    <property type="entry name" value="NEK_Ser/Thr_kinase"/>
</dbReference>
<proteinExistence type="predicted"/>